<name>A0A975TY66_9RHOB</name>
<evidence type="ECO:0000313" key="1">
    <source>
        <dbReference type="EMBL" id="MBY4892871.1"/>
    </source>
</evidence>
<sequence length="98" mass="10892">MARAVHAIFDKRVGDKRVRDQGRAHAGAAVGIDMRWAEPAGIFFGVSLMMLPPSHQTEPAFPARSLAMKVHKGRRRSVRIEAVTPQFVNKFTKNIAIL</sequence>
<proteinExistence type="predicted"/>
<dbReference type="Proteomes" id="UP000693972">
    <property type="component" value="Unassembled WGS sequence"/>
</dbReference>
<dbReference type="RefSeq" id="WP_257892622.1">
    <property type="nucleotide sequence ID" value="NZ_JAIMBW010000001.1"/>
</dbReference>
<accession>A0A975TY66</accession>
<dbReference type="EMBL" id="JAIMBW010000001">
    <property type="protein sequence ID" value="MBY4892871.1"/>
    <property type="molecule type" value="Genomic_DNA"/>
</dbReference>
<protein>
    <submittedName>
        <fullName evidence="2">Uncharacterized protein</fullName>
    </submittedName>
</protein>
<keyword evidence="3" id="KW-1185">Reference proteome</keyword>
<dbReference type="AlphaFoldDB" id="A0A975TY66"/>
<dbReference type="EMBL" id="CP078073">
    <property type="protein sequence ID" value="QXL89595.1"/>
    <property type="molecule type" value="Genomic_DNA"/>
</dbReference>
<organism evidence="2">
    <name type="scientific">Gymnodinialimonas phycosphaerae</name>
    <dbReference type="NCBI Taxonomy" id="2841589"/>
    <lineage>
        <taxon>Bacteria</taxon>
        <taxon>Pseudomonadati</taxon>
        <taxon>Pseudomonadota</taxon>
        <taxon>Alphaproteobacteria</taxon>
        <taxon>Rhodobacterales</taxon>
        <taxon>Paracoccaceae</taxon>
        <taxon>Gymnodinialimonas</taxon>
    </lineage>
</organism>
<evidence type="ECO:0000313" key="2">
    <source>
        <dbReference type="EMBL" id="QXL89595.1"/>
    </source>
</evidence>
<gene>
    <name evidence="1" type="ORF">KUL25_08860</name>
    <name evidence="2" type="ORF">KUL25_08865</name>
</gene>
<reference evidence="2 3" key="1">
    <citation type="submission" date="2021-07" db="EMBL/GenBank/DDBJ databases">
        <title>Karlodiniumbacter phycospheric gen. nov., sp. nov., a phycosphere bacterium isolated from karlodinium veneficum.</title>
        <authorList>
            <person name="Peng Y."/>
            <person name="Jiang L."/>
            <person name="Lee J."/>
        </authorList>
    </citation>
    <scope>NUCLEOTIDE SEQUENCE</scope>
    <source>
        <strain evidence="2 3">N5</strain>
    </source>
</reference>
<evidence type="ECO:0000313" key="3">
    <source>
        <dbReference type="Proteomes" id="UP000693972"/>
    </source>
</evidence>